<keyword evidence="2" id="KW-1185">Reference proteome</keyword>
<gene>
    <name evidence="1" type="ORF">BT96DRAFT_1024186</name>
</gene>
<protein>
    <submittedName>
        <fullName evidence="1">Uncharacterized protein</fullName>
    </submittedName>
</protein>
<proteinExistence type="predicted"/>
<name>A0A6A4H1B7_9AGAR</name>
<evidence type="ECO:0000313" key="1">
    <source>
        <dbReference type="EMBL" id="KAE9391154.1"/>
    </source>
</evidence>
<feature type="non-terminal residue" evidence="1">
    <location>
        <position position="203"/>
    </location>
</feature>
<evidence type="ECO:0000313" key="2">
    <source>
        <dbReference type="Proteomes" id="UP000799118"/>
    </source>
</evidence>
<accession>A0A6A4H1B7</accession>
<reference evidence="1" key="1">
    <citation type="journal article" date="2019" name="Environ. Microbiol.">
        <title>Fungal ecological strategies reflected in gene transcription - a case study of two litter decomposers.</title>
        <authorList>
            <person name="Barbi F."/>
            <person name="Kohler A."/>
            <person name="Barry K."/>
            <person name="Baskaran P."/>
            <person name="Daum C."/>
            <person name="Fauchery L."/>
            <person name="Ihrmark K."/>
            <person name="Kuo A."/>
            <person name="LaButti K."/>
            <person name="Lipzen A."/>
            <person name="Morin E."/>
            <person name="Grigoriev I.V."/>
            <person name="Henrissat B."/>
            <person name="Lindahl B."/>
            <person name="Martin F."/>
        </authorList>
    </citation>
    <scope>NUCLEOTIDE SEQUENCE</scope>
    <source>
        <strain evidence="1">JB14</strain>
    </source>
</reference>
<organism evidence="1 2">
    <name type="scientific">Gymnopus androsaceus JB14</name>
    <dbReference type="NCBI Taxonomy" id="1447944"/>
    <lineage>
        <taxon>Eukaryota</taxon>
        <taxon>Fungi</taxon>
        <taxon>Dikarya</taxon>
        <taxon>Basidiomycota</taxon>
        <taxon>Agaricomycotina</taxon>
        <taxon>Agaricomycetes</taxon>
        <taxon>Agaricomycetidae</taxon>
        <taxon>Agaricales</taxon>
        <taxon>Marasmiineae</taxon>
        <taxon>Omphalotaceae</taxon>
        <taxon>Gymnopus</taxon>
    </lineage>
</organism>
<dbReference type="EMBL" id="ML769634">
    <property type="protein sequence ID" value="KAE9391154.1"/>
    <property type="molecule type" value="Genomic_DNA"/>
</dbReference>
<dbReference type="OrthoDB" id="3043436at2759"/>
<dbReference type="Proteomes" id="UP000799118">
    <property type="component" value="Unassembled WGS sequence"/>
</dbReference>
<sequence length="203" mass="22812">MSLLAALNRHSVEAVVVTSSAQLPETSCSLDLEKFIFADAIVYGEHLNGHLACGMQMRRLVIRHDHMDDYSGMQKFNGLCEIEVQLTRTSSFSWLPGFTHAHPSLKKISFTDSFDYLRSSNTIPFIQPLFEALREQGVYRAVRIQGFSVTRSGPSTSATDMTDDWEVTGLHLRQVADRLVLPIVHSLFPWISILTLDRGCGRI</sequence>
<dbReference type="AlphaFoldDB" id="A0A6A4H1B7"/>